<dbReference type="InParanoid" id="A0A3Q3GA82"/>
<proteinExistence type="predicted"/>
<evidence type="ECO:0000256" key="1">
    <source>
        <dbReference type="SAM" id="MobiDB-lite"/>
    </source>
</evidence>
<dbReference type="Ensembl" id="ENSLBET00000029830.1">
    <property type="protein sequence ID" value="ENSLBEP00000028489.1"/>
    <property type="gene ID" value="ENSLBEG00000021577.1"/>
</dbReference>
<organism evidence="2 3">
    <name type="scientific">Labrus bergylta</name>
    <name type="common">ballan wrasse</name>
    <dbReference type="NCBI Taxonomy" id="56723"/>
    <lineage>
        <taxon>Eukaryota</taxon>
        <taxon>Metazoa</taxon>
        <taxon>Chordata</taxon>
        <taxon>Craniata</taxon>
        <taxon>Vertebrata</taxon>
        <taxon>Euteleostomi</taxon>
        <taxon>Actinopterygii</taxon>
        <taxon>Neopterygii</taxon>
        <taxon>Teleostei</taxon>
        <taxon>Neoteleostei</taxon>
        <taxon>Acanthomorphata</taxon>
        <taxon>Eupercaria</taxon>
        <taxon>Labriformes</taxon>
        <taxon>Labridae</taxon>
        <taxon>Labrus</taxon>
    </lineage>
</organism>
<feature type="compositionally biased region" description="Basic and acidic residues" evidence="1">
    <location>
        <begin position="75"/>
        <end position="90"/>
    </location>
</feature>
<feature type="compositionally biased region" description="Basic residues" evidence="1">
    <location>
        <begin position="91"/>
        <end position="101"/>
    </location>
</feature>
<evidence type="ECO:0000313" key="3">
    <source>
        <dbReference type="Proteomes" id="UP000261660"/>
    </source>
</evidence>
<dbReference type="Proteomes" id="UP000261660">
    <property type="component" value="Unplaced"/>
</dbReference>
<accession>A0A3Q3GA82</accession>
<feature type="compositionally biased region" description="Polar residues" evidence="1">
    <location>
        <begin position="1"/>
        <end position="13"/>
    </location>
</feature>
<dbReference type="GeneTree" id="ENSGT00950000183246"/>
<reference evidence="2" key="1">
    <citation type="submission" date="2025-08" db="UniProtKB">
        <authorList>
            <consortium name="Ensembl"/>
        </authorList>
    </citation>
    <scope>IDENTIFICATION</scope>
</reference>
<protein>
    <submittedName>
        <fullName evidence="2">Uncharacterized protein</fullName>
    </submittedName>
</protein>
<feature type="compositionally biased region" description="Low complexity" evidence="1">
    <location>
        <begin position="64"/>
        <end position="74"/>
    </location>
</feature>
<sequence length="101" mass="11528">MRVSSQQVDQQPRGTDPGDHQRALDLVGLGEALHSLQHDGEAQRREEHRVHQRAHHLRPDPAEGVLVGRLGLLGEPHRDQRHHQSDDVRQHVKGVRQHRQG</sequence>
<keyword evidence="3" id="KW-1185">Reference proteome</keyword>
<feature type="region of interest" description="Disordered" evidence="1">
    <location>
        <begin position="1"/>
        <end position="101"/>
    </location>
</feature>
<dbReference type="AlphaFoldDB" id="A0A3Q3GA82"/>
<evidence type="ECO:0000313" key="2">
    <source>
        <dbReference type="Ensembl" id="ENSLBEP00000028489.1"/>
    </source>
</evidence>
<feature type="compositionally biased region" description="Basic and acidic residues" evidence="1">
    <location>
        <begin position="36"/>
        <end position="49"/>
    </location>
</feature>
<name>A0A3Q3GA82_9LABR</name>
<reference evidence="2" key="2">
    <citation type="submission" date="2025-09" db="UniProtKB">
        <authorList>
            <consortium name="Ensembl"/>
        </authorList>
    </citation>
    <scope>IDENTIFICATION</scope>
</reference>